<evidence type="ECO:0000313" key="1">
    <source>
        <dbReference type="EMBL" id="MCE8539841.1"/>
    </source>
</evidence>
<reference evidence="1" key="1">
    <citation type="journal article" date="2021" name="Environ. Microbiol.">
        <title>Cryptic niche differentiation of novel sediment ecotypes of Rugeria pomeroyi correlates with nitrate respiration.</title>
        <authorList>
            <person name="Lin X."/>
            <person name="McNichol J."/>
            <person name="Chu X."/>
            <person name="Qian Y."/>
            <person name="Luo H."/>
        </authorList>
    </citation>
    <scope>NUCLEOTIDE SEQUENCE</scope>
    <source>
        <strain evidence="1">SZCCDBB064</strain>
    </source>
</reference>
<protein>
    <submittedName>
        <fullName evidence="1">Flagellar biosynthesis protein FlgL</fullName>
    </submittedName>
</protein>
<organism evidence="1 2">
    <name type="scientific">Ruegeria pomeroyi</name>
    <dbReference type="NCBI Taxonomy" id="89184"/>
    <lineage>
        <taxon>Bacteria</taxon>
        <taxon>Pseudomonadati</taxon>
        <taxon>Pseudomonadota</taxon>
        <taxon>Alphaproteobacteria</taxon>
        <taxon>Rhodobacterales</taxon>
        <taxon>Roseobacteraceae</taxon>
        <taxon>Ruegeria</taxon>
    </lineage>
</organism>
<dbReference type="EMBL" id="JAGQAF010000017">
    <property type="protein sequence ID" value="MCE8539841.1"/>
    <property type="molecule type" value="Genomic_DNA"/>
</dbReference>
<name>A0A9Q3WPB5_9RHOB</name>
<proteinExistence type="predicted"/>
<dbReference type="AlphaFoldDB" id="A0A9Q3WPB5"/>
<comment type="caution">
    <text evidence="1">The sequence shown here is derived from an EMBL/GenBank/DDBJ whole genome shotgun (WGS) entry which is preliminary data.</text>
</comment>
<dbReference type="SUPFAM" id="SSF64518">
    <property type="entry name" value="Phase 1 flagellin"/>
    <property type="match status" value="1"/>
</dbReference>
<keyword evidence="1" id="KW-0969">Cilium</keyword>
<dbReference type="Proteomes" id="UP000813672">
    <property type="component" value="Unassembled WGS sequence"/>
</dbReference>
<evidence type="ECO:0000313" key="2">
    <source>
        <dbReference type="Proteomes" id="UP000813672"/>
    </source>
</evidence>
<keyword evidence="1" id="KW-0282">Flagellum</keyword>
<gene>
    <name evidence="1" type="ORF">KBY27_20455</name>
</gene>
<sequence length="335" mass="35396">MAMNSLGDLAQNLMLRSYGTRIRNEVNTLTRELSTGEVSDISGRLRGDYSHLADMDRSLRRLSALSTANAEAKLMASASQTSLGTVEETASDLSEALLAVSISNQAVSHAQAGVKAHGALGTMISVLNTSVGGRSLFAGIATDQAPLASADTLLSELRTALSGLSTPADILQAAQDWFDDPAGFVATVYEGADQSLAPIQVSEDTQVALTRRADDPAFRDALRLASVAALAEDPTLDLSAETKTALFKQVGVDLLGARDGIVTLQAETGDAEGRIEKAAIRNRAAKSGLELARGELVGADPYETAIRLEAVQFQLESLYTTTVRNSRLSLVNFLR</sequence>
<accession>A0A9Q3WPB5</accession>
<dbReference type="Gene3D" id="1.20.1330.10">
    <property type="entry name" value="f41 fragment of flagellin, N-terminal domain"/>
    <property type="match status" value="1"/>
</dbReference>
<keyword evidence="1" id="KW-0966">Cell projection</keyword>